<sequence length="426" mass="45174">MFREQTKVTDPVLLDRSGETGPVGCGPILPASGAETKPLRVQVFEHVRASGRAARADVTRALGISPGSASAATADLIAGGFLREVEDHPREPGRGRPPVALEVVPERALVIGMKLAEDRFSAVLTDFSGRHLAEAAQPSAPHRREVDEMVDEIEALVTALLDRAGVALSEISALGIGAPGIIDHDSGVAVWSPLFTERDAAIKGPVEARLGVTVEVDNDTNMLTLAELWFGAGRQTTDFAVVTIEQGVGMGLVLGSRLFRGSRGMGMELGHAKVQLDGALCRCGQRGCLEAYIADYALAREAATALERPTRNMASAETLLESLYAHAKSGDQGAATIFRRAGRYLALGLANVVQLFDPSLIILSGQRMRYDYLYADEVLVEMNRLVLPSGRLGAPVEIHAWGDDAWARGASALALAAATANLLEAP</sequence>
<evidence type="ECO:0000256" key="2">
    <source>
        <dbReference type="SAM" id="MobiDB-lite"/>
    </source>
</evidence>
<comment type="caution">
    <text evidence="3">The sequence shown here is derived from an EMBL/GenBank/DDBJ whole genome shotgun (WGS) entry which is preliminary data.</text>
</comment>
<accession>A0A5C5GKI9</accession>
<proteinExistence type="inferred from homology"/>
<dbReference type="OrthoDB" id="9810372at2"/>
<evidence type="ECO:0000256" key="1">
    <source>
        <dbReference type="ARBA" id="ARBA00006479"/>
    </source>
</evidence>
<organism evidence="3 4">
    <name type="scientific">Pelagovum pacificum</name>
    <dbReference type="NCBI Taxonomy" id="2588711"/>
    <lineage>
        <taxon>Bacteria</taxon>
        <taxon>Pseudomonadati</taxon>
        <taxon>Pseudomonadota</taxon>
        <taxon>Alphaproteobacteria</taxon>
        <taxon>Rhodobacterales</taxon>
        <taxon>Paracoccaceae</taxon>
        <taxon>Pelagovum</taxon>
    </lineage>
</organism>
<dbReference type="Gene3D" id="1.10.10.10">
    <property type="entry name" value="Winged helix-like DNA-binding domain superfamily/Winged helix DNA-binding domain"/>
    <property type="match status" value="1"/>
</dbReference>
<dbReference type="InterPro" id="IPR043129">
    <property type="entry name" value="ATPase_NBD"/>
</dbReference>
<keyword evidence="4" id="KW-1185">Reference proteome</keyword>
<name>A0A5C5GKI9_9RHOB</name>
<dbReference type="EMBL" id="VFFF01000001">
    <property type="protein sequence ID" value="TNY34311.1"/>
    <property type="molecule type" value="Genomic_DNA"/>
</dbReference>
<dbReference type="Pfam" id="PF00480">
    <property type="entry name" value="ROK"/>
    <property type="match status" value="1"/>
</dbReference>
<dbReference type="InterPro" id="IPR000600">
    <property type="entry name" value="ROK"/>
</dbReference>
<dbReference type="CDD" id="cd24073">
    <property type="entry name" value="ASKHA_ATPase_ROK_CYANR"/>
    <property type="match status" value="1"/>
</dbReference>
<evidence type="ECO:0000313" key="3">
    <source>
        <dbReference type="EMBL" id="TNY34311.1"/>
    </source>
</evidence>
<dbReference type="Gene3D" id="3.30.420.40">
    <property type="match status" value="2"/>
</dbReference>
<feature type="region of interest" description="Disordered" evidence="2">
    <location>
        <begin position="1"/>
        <end position="25"/>
    </location>
</feature>
<dbReference type="AlphaFoldDB" id="A0A5C5GKI9"/>
<dbReference type="Proteomes" id="UP000314011">
    <property type="component" value="Unassembled WGS sequence"/>
</dbReference>
<reference evidence="3 4" key="1">
    <citation type="submission" date="2019-06" db="EMBL/GenBank/DDBJ databases">
        <title>Genome of new Rhodobacteraceae sp. SM1903.</title>
        <authorList>
            <person name="Ren X."/>
        </authorList>
    </citation>
    <scope>NUCLEOTIDE SEQUENCE [LARGE SCALE GENOMIC DNA]</scope>
    <source>
        <strain evidence="3 4">SM1903</strain>
    </source>
</reference>
<dbReference type="PANTHER" id="PTHR18964:SF149">
    <property type="entry name" value="BIFUNCTIONAL UDP-N-ACETYLGLUCOSAMINE 2-EPIMERASE_N-ACETYLMANNOSAMINE KINASE"/>
    <property type="match status" value="1"/>
</dbReference>
<evidence type="ECO:0000313" key="4">
    <source>
        <dbReference type="Proteomes" id="UP000314011"/>
    </source>
</evidence>
<dbReference type="SUPFAM" id="SSF46785">
    <property type="entry name" value="Winged helix' DNA-binding domain"/>
    <property type="match status" value="1"/>
</dbReference>
<dbReference type="InterPro" id="IPR036388">
    <property type="entry name" value="WH-like_DNA-bd_sf"/>
</dbReference>
<dbReference type="PANTHER" id="PTHR18964">
    <property type="entry name" value="ROK (REPRESSOR, ORF, KINASE) FAMILY"/>
    <property type="match status" value="1"/>
</dbReference>
<dbReference type="SUPFAM" id="SSF53067">
    <property type="entry name" value="Actin-like ATPase domain"/>
    <property type="match status" value="1"/>
</dbReference>
<protein>
    <submittedName>
        <fullName evidence="3">ROK family protein</fullName>
    </submittedName>
</protein>
<comment type="similarity">
    <text evidence="1">Belongs to the ROK (NagC/XylR) family.</text>
</comment>
<dbReference type="InterPro" id="IPR036390">
    <property type="entry name" value="WH_DNA-bd_sf"/>
</dbReference>
<gene>
    <name evidence="3" type="ORF">FHY64_04280</name>
</gene>